<gene>
    <name evidence="1" type="ORF">DCAF_LOCUS20234</name>
</gene>
<sequence length="107" mass="11677">PTSQQPRPSTQPMPHASFHIFTYRPTNEPTFNVTLDFTGYSNSRLMTQQPRALLPTSYLAIVHDPCLSAPANSGIASLSIGRLTSISSTIFFISLSPLFSPTLNVIP</sequence>
<dbReference type="AlphaFoldDB" id="A0AAV1SAY7"/>
<evidence type="ECO:0000313" key="1">
    <source>
        <dbReference type="EMBL" id="CAK7347547.1"/>
    </source>
</evidence>
<comment type="caution">
    <text evidence="1">The sequence shown here is derived from an EMBL/GenBank/DDBJ whole genome shotgun (WGS) entry which is preliminary data.</text>
</comment>
<evidence type="ECO:0000313" key="2">
    <source>
        <dbReference type="Proteomes" id="UP001314170"/>
    </source>
</evidence>
<keyword evidence="2" id="KW-1185">Reference proteome</keyword>
<proteinExistence type="predicted"/>
<dbReference type="Proteomes" id="UP001314170">
    <property type="component" value="Unassembled WGS sequence"/>
</dbReference>
<protein>
    <submittedName>
        <fullName evidence="1">Uncharacterized protein</fullName>
    </submittedName>
</protein>
<reference evidence="1 2" key="1">
    <citation type="submission" date="2024-01" db="EMBL/GenBank/DDBJ databases">
        <authorList>
            <person name="Waweru B."/>
        </authorList>
    </citation>
    <scope>NUCLEOTIDE SEQUENCE [LARGE SCALE GENOMIC DNA]</scope>
</reference>
<dbReference type="EMBL" id="CAWUPB010001173">
    <property type="protein sequence ID" value="CAK7347547.1"/>
    <property type="molecule type" value="Genomic_DNA"/>
</dbReference>
<organism evidence="1 2">
    <name type="scientific">Dovyalis caffra</name>
    <dbReference type="NCBI Taxonomy" id="77055"/>
    <lineage>
        <taxon>Eukaryota</taxon>
        <taxon>Viridiplantae</taxon>
        <taxon>Streptophyta</taxon>
        <taxon>Embryophyta</taxon>
        <taxon>Tracheophyta</taxon>
        <taxon>Spermatophyta</taxon>
        <taxon>Magnoliopsida</taxon>
        <taxon>eudicotyledons</taxon>
        <taxon>Gunneridae</taxon>
        <taxon>Pentapetalae</taxon>
        <taxon>rosids</taxon>
        <taxon>fabids</taxon>
        <taxon>Malpighiales</taxon>
        <taxon>Salicaceae</taxon>
        <taxon>Flacourtieae</taxon>
        <taxon>Dovyalis</taxon>
    </lineage>
</organism>
<feature type="non-terminal residue" evidence="1">
    <location>
        <position position="1"/>
    </location>
</feature>
<accession>A0AAV1SAY7</accession>
<name>A0AAV1SAY7_9ROSI</name>